<comment type="caution">
    <text evidence="1">The sequence shown here is derived from an EMBL/GenBank/DDBJ whole genome shotgun (WGS) entry which is preliminary data.</text>
</comment>
<name>A0A6S7IVZ1_PARCT</name>
<dbReference type="AlphaFoldDB" id="A0A6S7IVZ1"/>
<reference evidence="1" key="1">
    <citation type="submission" date="2020-04" db="EMBL/GenBank/DDBJ databases">
        <authorList>
            <person name="Alioto T."/>
            <person name="Alioto T."/>
            <person name="Gomez Garrido J."/>
        </authorList>
    </citation>
    <scope>NUCLEOTIDE SEQUENCE</scope>
    <source>
        <strain evidence="1">A484AB</strain>
    </source>
</reference>
<dbReference type="InterPro" id="IPR036056">
    <property type="entry name" value="Fibrinogen-like_C"/>
</dbReference>
<sequence>MVKDRNHLNKLLLCIKQATHFYGKMMSNSGNSYGNYFDPAKDCSSILDKIPDAKTGVYWIKTDNGPRKAWHTGIFCSPSGNETWLGNKGKMNECFRTPCKTGFNFFKLATSGAFSFSVESNKSGIINNSTKYIGCEKDKCCACFGPSSEKDYCAPGCKAINGGTILTDDDTEIHAWYWIRTSLPKRVWKKCMEYEKIDAGGKTVKWHVDEYTKVPQQGPCSYPGDVRFNDGVAVVDNKETLEKLPNIEGLLSYRTDNKDLLLRGKHSWNSMAKENQVLKLEAELGTSERKLRKVQTSQNELRRELTESKAKISELSSKLLKLLENETKIYSSCKSALEKISNAKHGVYKIKSPSVAKGYFNVYCHMTSMPGCSGGGWTLVMKINGKKETFHYGSSYWSNNATYNPGGALTGFDDQETKLATYWNMPFKEICLGMKVNNHLNFISISYQASSLYNVIADGSYRATSIGRSKWLSLVRGSGLQLRCNREGFNVHSLKPRYTYLQVVRIGILGNEGDDGCRSSDSYFGFGGLSKNRRIHCKMPKTSNTCGNAAYCMRPAKDKEIPAMGYIFVR</sequence>
<proteinExistence type="predicted"/>
<dbReference type="Gene3D" id="3.90.215.10">
    <property type="entry name" value="Gamma Fibrinogen, chain A, domain 1"/>
    <property type="match status" value="1"/>
</dbReference>
<dbReference type="NCBIfam" id="NF040941">
    <property type="entry name" value="GGGWT_bact"/>
    <property type="match status" value="1"/>
</dbReference>
<evidence type="ECO:0000313" key="1">
    <source>
        <dbReference type="EMBL" id="CAB4021300.1"/>
    </source>
</evidence>
<evidence type="ECO:0000313" key="2">
    <source>
        <dbReference type="Proteomes" id="UP001152795"/>
    </source>
</evidence>
<dbReference type="Proteomes" id="UP001152795">
    <property type="component" value="Unassembled WGS sequence"/>
</dbReference>
<gene>
    <name evidence="1" type="ORF">PACLA_8A017877</name>
</gene>
<dbReference type="InterPro" id="IPR014716">
    <property type="entry name" value="Fibrinogen_a/b/g_C_1"/>
</dbReference>
<dbReference type="EMBL" id="CACRXK020011365">
    <property type="protein sequence ID" value="CAB4021300.1"/>
    <property type="molecule type" value="Genomic_DNA"/>
</dbReference>
<dbReference type="SUPFAM" id="SSF56496">
    <property type="entry name" value="Fibrinogen C-terminal domain-like"/>
    <property type="match status" value="1"/>
</dbReference>
<keyword evidence="2" id="KW-1185">Reference proteome</keyword>
<protein>
    <submittedName>
        <fullName evidence="1">Uncharacterized protein</fullName>
    </submittedName>
</protein>
<accession>A0A6S7IVZ1</accession>
<organism evidence="1 2">
    <name type="scientific">Paramuricea clavata</name>
    <name type="common">Red gorgonian</name>
    <name type="synonym">Violescent sea-whip</name>
    <dbReference type="NCBI Taxonomy" id="317549"/>
    <lineage>
        <taxon>Eukaryota</taxon>
        <taxon>Metazoa</taxon>
        <taxon>Cnidaria</taxon>
        <taxon>Anthozoa</taxon>
        <taxon>Octocorallia</taxon>
        <taxon>Malacalcyonacea</taxon>
        <taxon>Plexauridae</taxon>
        <taxon>Paramuricea</taxon>
    </lineage>
</organism>
<dbReference type="OrthoDB" id="5946752at2759"/>